<evidence type="ECO:0000313" key="6">
    <source>
        <dbReference type="Proteomes" id="UP001626550"/>
    </source>
</evidence>
<dbReference type="PANTHER" id="PTHR43512">
    <property type="entry name" value="TRANSLATION FACTOR GUF1-RELATED"/>
    <property type="match status" value="1"/>
</dbReference>
<evidence type="ECO:0000313" key="5">
    <source>
        <dbReference type="EMBL" id="KAL3316555.1"/>
    </source>
</evidence>
<sequence length="140" mass="16082">MDYLSSHFLQLHVQLNGKQVSELTQLAVRGKQAASKARAMADLLAREIPRQQFLIKVQVLQGQTSIASAAIKPYRKDTTHKLASCFFLFDDCFYLQHAADPTRWKKKLQDQIEGKKRMRQFGNIVVPRDTFINVFKNDVS</sequence>
<gene>
    <name evidence="5" type="ORF">Ciccas_004794</name>
</gene>
<dbReference type="GO" id="GO:0005525">
    <property type="term" value="F:GTP binding"/>
    <property type="evidence" value="ECO:0007669"/>
    <property type="project" value="UniProtKB-KW"/>
</dbReference>
<keyword evidence="6" id="KW-1185">Reference proteome</keyword>
<proteinExistence type="predicted"/>
<dbReference type="InterPro" id="IPR013842">
    <property type="entry name" value="LepA_CTD"/>
</dbReference>
<dbReference type="Pfam" id="PF06421">
    <property type="entry name" value="LepA_C"/>
    <property type="match status" value="1"/>
</dbReference>
<dbReference type="AlphaFoldDB" id="A0ABD2QAG6"/>
<accession>A0ABD2QAG6</accession>
<evidence type="ECO:0000256" key="2">
    <source>
        <dbReference type="ARBA" id="ARBA00022917"/>
    </source>
</evidence>
<organism evidence="5 6">
    <name type="scientific">Cichlidogyrus casuarinus</name>
    <dbReference type="NCBI Taxonomy" id="1844966"/>
    <lineage>
        <taxon>Eukaryota</taxon>
        <taxon>Metazoa</taxon>
        <taxon>Spiralia</taxon>
        <taxon>Lophotrochozoa</taxon>
        <taxon>Platyhelminthes</taxon>
        <taxon>Monogenea</taxon>
        <taxon>Monopisthocotylea</taxon>
        <taxon>Dactylogyridea</taxon>
        <taxon>Ancyrocephalidae</taxon>
        <taxon>Cichlidogyrus</taxon>
    </lineage>
</organism>
<dbReference type="Gene3D" id="3.30.70.2570">
    <property type="entry name" value="Elongation factor 4, C-terminal domain"/>
    <property type="match status" value="1"/>
</dbReference>
<evidence type="ECO:0000259" key="4">
    <source>
        <dbReference type="Pfam" id="PF06421"/>
    </source>
</evidence>
<name>A0ABD2QAG6_9PLAT</name>
<keyword evidence="3" id="KW-0342">GTP-binding</keyword>
<keyword evidence="1" id="KW-0547">Nucleotide-binding</keyword>
<evidence type="ECO:0000256" key="1">
    <source>
        <dbReference type="ARBA" id="ARBA00022741"/>
    </source>
</evidence>
<dbReference type="InterPro" id="IPR006297">
    <property type="entry name" value="EF-4"/>
</dbReference>
<protein>
    <recommendedName>
        <fullName evidence="4">GTP-binding protein LepA C-terminal domain-containing protein</fullName>
    </recommendedName>
</protein>
<dbReference type="Proteomes" id="UP001626550">
    <property type="component" value="Unassembled WGS sequence"/>
</dbReference>
<keyword evidence="2" id="KW-0648">Protein biosynthesis</keyword>
<dbReference type="PANTHER" id="PTHR43512:SF4">
    <property type="entry name" value="TRANSLATION FACTOR GUF1 HOMOLOG, CHLOROPLASTIC"/>
    <property type="match status" value="1"/>
</dbReference>
<reference evidence="5 6" key="1">
    <citation type="submission" date="2024-11" db="EMBL/GenBank/DDBJ databases">
        <title>Adaptive evolution of stress response genes in parasites aligns with host niche diversity.</title>
        <authorList>
            <person name="Hahn C."/>
            <person name="Resl P."/>
        </authorList>
    </citation>
    <scope>NUCLEOTIDE SEQUENCE [LARGE SCALE GENOMIC DNA]</scope>
    <source>
        <strain evidence="5">EGGRZ-B1_66</strain>
        <tissue evidence="5">Body</tissue>
    </source>
</reference>
<dbReference type="InterPro" id="IPR038363">
    <property type="entry name" value="LepA_C_sf"/>
</dbReference>
<comment type="caution">
    <text evidence="5">The sequence shown here is derived from an EMBL/GenBank/DDBJ whole genome shotgun (WGS) entry which is preliminary data.</text>
</comment>
<evidence type="ECO:0000256" key="3">
    <source>
        <dbReference type="ARBA" id="ARBA00023134"/>
    </source>
</evidence>
<dbReference type="EMBL" id="JBJKFK010000520">
    <property type="protein sequence ID" value="KAL3316555.1"/>
    <property type="molecule type" value="Genomic_DNA"/>
</dbReference>
<feature type="domain" description="GTP-binding protein LepA C-terminal" evidence="4">
    <location>
        <begin position="15"/>
        <end position="136"/>
    </location>
</feature>